<name>A0AB34KLI5_9PEZI</name>
<dbReference type="EMBL" id="JAAQHG020000017">
    <property type="protein sequence ID" value="KAL1585849.1"/>
    <property type="molecule type" value="Genomic_DNA"/>
</dbReference>
<gene>
    <name evidence="1" type="ORF">WHR41_05113</name>
</gene>
<protein>
    <submittedName>
        <fullName evidence="1">Uncharacterized protein</fullName>
    </submittedName>
</protein>
<keyword evidence="2" id="KW-1185">Reference proteome</keyword>
<comment type="caution">
    <text evidence="1">The sequence shown here is derived from an EMBL/GenBank/DDBJ whole genome shotgun (WGS) entry which is preliminary data.</text>
</comment>
<sequence>MASSNQEVISPIRTEKPDFIVSAASINAEPVELDSTPASPSKVRLRGASRDELIAELSEEEKEKRKRLLEQRQGDPAVLVDIPQTPGADEIEKGRQLPSDWHNYMLSNHGTKA</sequence>
<dbReference type="AlphaFoldDB" id="A0AB34KLI5"/>
<organism evidence="1 2">
    <name type="scientific">Cladosporium halotolerans</name>
    <dbReference type="NCBI Taxonomy" id="1052096"/>
    <lineage>
        <taxon>Eukaryota</taxon>
        <taxon>Fungi</taxon>
        <taxon>Dikarya</taxon>
        <taxon>Ascomycota</taxon>
        <taxon>Pezizomycotina</taxon>
        <taxon>Dothideomycetes</taxon>
        <taxon>Dothideomycetidae</taxon>
        <taxon>Cladosporiales</taxon>
        <taxon>Cladosporiaceae</taxon>
        <taxon>Cladosporium</taxon>
    </lineage>
</organism>
<dbReference type="GeneID" id="96006556"/>
<accession>A0AB34KLI5</accession>
<dbReference type="RefSeq" id="XP_069228955.1">
    <property type="nucleotide sequence ID" value="XM_069373718.1"/>
</dbReference>
<dbReference type="Proteomes" id="UP000803884">
    <property type="component" value="Unassembled WGS sequence"/>
</dbReference>
<evidence type="ECO:0000313" key="2">
    <source>
        <dbReference type="Proteomes" id="UP000803884"/>
    </source>
</evidence>
<proteinExistence type="predicted"/>
<reference evidence="1 2" key="1">
    <citation type="journal article" date="2020" name="Microbiol. Resour. Announc.">
        <title>Draft Genome Sequence of a Cladosporium Species Isolated from the Mesophotic Ascidian Didemnum maculosum.</title>
        <authorList>
            <person name="Gioti A."/>
            <person name="Siaperas R."/>
            <person name="Nikolaivits E."/>
            <person name="Le Goff G."/>
            <person name="Ouazzani J."/>
            <person name="Kotoulas G."/>
            <person name="Topakas E."/>
        </authorList>
    </citation>
    <scope>NUCLEOTIDE SEQUENCE [LARGE SCALE GENOMIC DNA]</scope>
    <source>
        <strain evidence="1 2">TM138-S3</strain>
    </source>
</reference>
<evidence type="ECO:0000313" key="1">
    <source>
        <dbReference type="EMBL" id="KAL1585849.1"/>
    </source>
</evidence>